<protein>
    <submittedName>
        <fullName evidence="2">Putative membrane protein</fullName>
    </submittedName>
</protein>
<feature type="transmembrane region" description="Helical" evidence="1">
    <location>
        <begin position="71"/>
        <end position="90"/>
    </location>
</feature>
<evidence type="ECO:0000313" key="3">
    <source>
        <dbReference type="Proteomes" id="UP000228531"/>
    </source>
</evidence>
<feature type="transmembrane region" description="Helical" evidence="1">
    <location>
        <begin position="44"/>
        <end position="65"/>
    </location>
</feature>
<keyword evidence="3" id="KW-1185">Reference proteome</keyword>
<organism evidence="2 3">
    <name type="scientific">Yoonia maricola</name>
    <dbReference type="NCBI Taxonomy" id="420999"/>
    <lineage>
        <taxon>Bacteria</taxon>
        <taxon>Pseudomonadati</taxon>
        <taxon>Pseudomonadota</taxon>
        <taxon>Alphaproteobacteria</taxon>
        <taxon>Rhodobacterales</taxon>
        <taxon>Paracoccaceae</taxon>
        <taxon>Yoonia</taxon>
    </lineage>
</organism>
<evidence type="ECO:0000313" key="2">
    <source>
        <dbReference type="EMBL" id="PJI84482.1"/>
    </source>
</evidence>
<evidence type="ECO:0000256" key="1">
    <source>
        <dbReference type="SAM" id="Phobius"/>
    </source>
</evidence>
<keyword evidence="1" id="KW-0812">Transmembrane</keyword>
<gene>
    <name evidence="2" type="ORF">BC777_3542</name>
</gene>
<accession>A0A2M8W0M9</accession>
<keyword evidence="1" id="KW-1133">Transmembrane helix</keyword>
<dbReference type="AlphaFoldDB" id="A0A2M8W0M9"/>
<keyword evidence="1" id="KW-0472">Membrane</keyword>
<reference evidence="2 3" key="1">
    <citation type="submission" date="2017-11" db="EMBL/GenBank/DDBJ databases">
        <title>Genomic Encyclopedia of Archaeal and Bacterial Type Strains, Phase II (KMG-II): From Individual Species to Whole Genera.</title>
        <authorList>
            <person name="Goeker M."/>
        </authorList>
    </citation>
    <scope>NUCLEOTIDE SEQUENCE [LARGE SCALE GENOMIC DNA]</scope>
    <source>
        <strain evidence="2 3">DSM 29128</strain>
    </source>
</reference>
<dbReference type="Proteomes" id="UP000228531">
    <property type="component" value="Unassembled WGS sequence"/>
</dbReference>
<comment type="caution">
    <text evidence="2">The sequence shown here is derived from an EMBL/GenBank/DDBJ whole genome shotgun (WGS) entry which is preliminary data.</text>
</comment>
<feature type="transmembrane region" description="Helical" evidence="1">
    <location>
        <begin position="116"/>
        <end position="136"/>
    </location>
</feature>
<dbReference type="EMBL" id="PGTY01000004">
    <property type="protein sequence ID" value="PJI84482.1"/>
    <property type="molecule type" value="Genomic_DNA"/>
</dbReference>
<proteinExistence type="predicted"/>
<name>A0A2M8W0M9_9RHOB</name>
<sequence length="137" mass="14656">MIVFNGVLISGAPFSLMPQPSKSPALETVRPEDRRRLIANEQVCIGWIQVGLAFLAVALGTKAAFGLDQTPFFATAGALLFVVASVLMFVQTSRRALSVQSWIIDNNILGPSCRGIFVIAASLTVGAVSTGILFWLF</sequence>